<protein>
    <recommendedName>
        <fullName evidence="1">Protein kinase domain-containing protein</fullName>
    </recommendedName>
</protein>
<dbReference type="InterPro" id="IPR000719">
    <property type="entry name" value="Prot_kinase_dom"/>
</dbReference>
<comment type="caution">
    <text evidence="2">The sequence shown here is derived from an EMBL/GenBank/DDBJ whole genome shotgun (WGS) entry which is preliminary data.</text>
</comment>
<evidence type="ECO:0000259" key="1">
    <source>
        <dbReference type="PROSITE" id="PS50011"/>
    </source>
</evidence>
<dbReference type="InterPro" id="IPR051681">
    <property type="entry name" value="Ser/Thr_Kinases-Pseudokinases"/>
</dbReference>
<gene>
    <name evidence="2" type="ORF">MKW94_009727</name>
</gene>
<dbReference type="SUPFAM" id="SSF56112">
    <property type="entry name" value="Protein kinase-like (PK-like)"/>
    <property type="match status" value="1"/>
</dbReference>
<evidence type="ECO:0000313" key="3">
    <source>
        <dbReference type="Proteomes" id="UP001177140"/>
    </source>
</evidence>
<accession>A0AA41V997</accession>
<keyword evidence="3" id="KW-1185">Reference proteome</keyword>
<dbReference type="GO" id="GO:0005524">
    <property type="term" value="F:ATP binding"/>
    <property type="evidence" value="ECO:0007669"/>
    <property type="project" value="InterPro"/>
</dbReference>
<reference evidence="2" key="1">
    <citation type="submission" date="2022-03" db="EMBL/GenBank/DDBJ databases">
        <title>A functionally conserved STORR gene fusion in Papaver species that diverged 16.8 million years ago.</title>
        <authorList>
            <person name="Catania T."/>
        </authorList>
    </citation>
    <scope>NUCLEOTIDE SEQUENCE</scope>
    <source>
        <strain evidence="2">S-191538</strain>
    </source>
</reference>
<dbReference type="InterPro" id="IPR001245">
    <property type="entry name" value="Ser-Thr/Tyr_kinase_cat_dom"/>
</dbReference>
<dbReference type="PANTHER" id="PTHR44329">
    <property type="entry name" value="SERINE/THREONINE-PROTEIN KINASE TNNI3K-RELATED"/>
    <property type="match status" value="1"/>
</dbReference>
<dbReference type="AlphaFoldDB" id="A0AA41V997"/>
<proteinExistence type="predicted"/>
<sequence length="285" mass="32196">MKQASRMTNKIRSKMKTGDNALVHETRRGDGQYFNQTLFESVLSDHRKDPTFGEASMSRGDIPKSPFGVSFEDTPVENSPGENFSISRGEGEGKIEILKDIRSRAEAWISKKSMSLQWLDHECEPDFDRENSYDTYRKTEIQAAENDPFGNEASTSGSSFSYANSSSTVSSSISTSSSHLHRFDSETDSLQFDIMWEDLAIGAQIGHGSCGTVYRGLWCGSDVAIKEFFKFDYSDDLLQSFRQEVLLMKRLRHPNVLLFMGAVTSPQHLCIVTEYLPWCALHLFF</sequence>
<name>A0AA41V997_PAPNU</name>
<dbReference type="Gene3D" id="3.30.200.20">
    <property type="entry name" value="Phosphorylase Kinase, domain 1"/>
    <property type="match status" value="1"/>
</dbReference>
<evidence type="ECO:0000313" key="2">
    <source>
        <dbReference type="EMBL" id="MCL7035736.1"/>
    </source>
</evidence>
<dbReference type="Proteomes" id="UP001177140">
    <property type="component" value="Unassembled WGS sequence"/>
</dbReference>
<dbReference type="Pfam" id="PF07714">
    <property type="entry name" value="PK_Tyr_Ser-Thr"/>
    <property type="match status" value="1"/>
</dbReference>
<dbReference type="PROSITE" id="PS50011">
    <property type="entry name" value="PROTEIN_KINASE_DOM"/>
    <property type="match status" value="1"/>
</dbReference>
<dbReference type="InterPro" id="IPR011009">
    <property type="entry name" value="Kinase-like_dom_sf"/>
</dbReference>
<dbReference type="PANTHER" id="PTHR44329:SF47">
    <property type="entry name" value="SERINE_THREONINE-PROTEIN KINASE ROCO5-RELATED"/>
    <property type="match status" value="1"/>
</dbReference>
<feature type="domain" description="Protein kinase" evidence="1">
    <location>
        <begin position="199"/>
        <end position="285"/>
    </location>
</feature>
<dbReference type="EMBL" id="JAJJMA010160298">
    <property type="protein sequence ID" value="MCL7035736.1"/>
    <property type="molecule type" value="Genomic_DNA"/>
</dbReference>
<dbReference type="FunFam" id="3.30.200.20:FF:000329">
    <property type="entry name" value="PAS domain-containing protein tyrosine kinase"/>
    <property type="match status" value="1"/>
</dbReference>
<organism evidence="2 3">
    <name type="scientific">Papaver nudicaule</name>
    <name type="common">Iceland poppy</name>
    <dbReference type="NCBI Taxonomy" id="74823"/>
    <lineage>
        <taxon>Eukaryota</taxon>
        <taxon>Viridiplantae</taxon>
        <taxon>Streptophyta</taxon>
        <taxon>Embryophyta</taxon>
        <taxon>Tracheophyta</taxon>
        <taxon>Spermatophyta</taxon>
        <taxon>Magnoliopsida</taxon>
        <taxon>Ranunculales</taxon>
        <taxon>Papaveraceae</taxon>
        <taxon>Papaveroideae</taxon>
        <taxon>Papaver</taxon>
    </lineage>
</organism>
<dbReference type="GO" id="GO:0004674">
    <property type="term" value="F:protein serine/threonine kinase activity"/>
    <property type="evidence" value="ECO:0007669"/>
    <property type="project" value="TreeGrafter"/>
</dbReference>